<organism evidence="1 2">
    <name type="scientific">Lactococcus cremoris subsp. cremoris TIFN3</name>
    <dbReference type="NCBI Taxonomy" id="1234873"/>
    <lineage>
        <taxon>Bacteria</taxon>
        <taxon>Bacillati</taxon>
        <taxon>Bacillota</taxon>
        <taxon>Bacilli</taxon>
        <taxon>Lactobacillales</taxon>
        <taxon>Streptococcaceae</taxon>
        <taxon>Lactococcus</taxon>
        <taxon>Lactococcus cremoris subsp. cremoris</taxon>
    </lineage>
</organism>
<name>T0WQD6_LACLC</name>
<reference evidence="1 2" key="1">
    <citation type="journal article" date="2013" name="ISME J.">
        <title>Multifactorial diversity sustains microbial community stability.</title>
        <authorList>
            <person name="Erkus O."/>
            <person name="de Jager V.C."/>
            <person name="Spus M."/>
            <person name="van Alen-Boerrigter I.J."/>
            <person name="van Rijswijck I.M."/>
            <person name="Hazelwood L."/>
            <person name="Janssen P.W."/>
            <person name="van Hijum S.A."/>
            <person name="Kleerebezem M."/>
            <person name="Smid E.J."/>
        </authorList>
    </citation>
    <scope>NUCLEOTIDE SEQUENCE [LARGE SCALE GENOMIC DNA]</scope>
    <source>
        <strain evidence="1 2">TIFN3</strain>
    </source>
</reference>
<evidence type="ECO:0000313" key="2">
    <source>
        <dbReference type="Proteomes" id="UP000015664"/>
    </source>
</evidence>
<dbReference type="AlphaFoldDB" id="T0WQD6"/>
<dbReference type="EMBL" id="ATBE01000176">
    <property type="protein sequence ID" value="EQC95424.1"/>
    <property type="molecule type" value="Genomic_DNA"/>
</dbReference>
<sequence length="79" mass="9459">MIHVIHFLNNKNFTDGYVRTHLYFRQLGMRECQSIKQNYERHFTCRYQTVSKLIKVKNKKTRPLGVNLSKKSSWGTNLL</sequence>
<comment type="caution">
    <text evidence="1">The sequence shown here is derived from an EMBL/GenBank/DDBJ whole genome shotgun (WGS) entry which is preliminary data.</text>
</comment>
<dbReference type="Proteomes" id="UP000015664">
    <property type="component" value="Unassembled WGS sequence"/>
</dbReference>
<proteinExistence type="predicted"/>
<accession>T0WQD6</accession>
<protein>
    <submittedName>
        <fullName evidence="1">Uncharacterized protein</fullName>
    </submittedName>
</protein>
<evidence type="ECO:0000313" key="1">
    <source>
        <dbReference type="EMBL" id="EQC95424.1"/>
    </source>
</evidence>
<gene>
    <name evidence="1" type="ORF">LLT3_09500</name>
</gene>